<dbReference type="Proteomes" id="UP000324974">
    <property type="component" value="Chromosome"/>
</dbReference>
<evidence type="ECO:0000313" key="2">
    <source>
        <dbReference type="EMBL" id="QEL19011.1"/>
    </source>
</evidence>
<name>A0A5C1AIL5_9BACT</name>
<proteinExistence type="predicted"/>
<evidence type="ECO:0000313" key="3">
    <source>
        <dbReference type="Proteomes" id="UP000324974"/>
    </source>
</evidence>
<dbReference type="KEGG" id="lrs:PX52LOC_06062"/>
<gene>
    <name evidence="2" type="ORF">PX52LOC_06062</name>
</gene>
<dbReference type="AlphaFoldDB" id="A0A5C1AIL5"/>
<feature type="transmembrane region" description="Helical" evidence="1">
    <location>
        <begin position="21"/>
        <end position="46"/>
    </location>
</feature>
<protein>
    <submittedName>
        <fullName evidence="2">Uncharacterized protein</fullName>
    </submittedName>
</protein>
<feature type="transmembrane region" description="Helical" evidence="1">
    <location>
        <begin position="52"/>
        <end position="71"/>
    </location>
</feature>
<keyword evidence="1" id="KW-0472">Membrane</keyword>
<organism evidence="2 3">
    <name type="scientific">Limnoglobus roseus</name>
    <dbReference type="NCBI Taxonomy" id="2598579"/>
    <lineage>
        <taxon>Bacteria</taxon>
        <taxon>Pseudomonadati</taxon>
        <taxon>Planctomycetota</taxon>
        <taxon>Planctomycetia</taxon>
        <taxon>Gemmatales</taxon>
        <taxon>Gemmataceae</taxon>
        <taxon>Limnoglobus</taxon>
    </lineage>
</organism>
<keyword evidence="1" id="KW-0812">Transmembrane</keyword>
<dbReference type="EMBL" id="CP042425">
    <property type="protein sequence ID" value="QEL19011.1"/>
    <property type="molecule type" value="Genomic_DNA"/>
</dbReference>
<dbReference type="RefSeq" id="WP_149113453.1">
    <property type="nucleotide sequence ID" value="NZ_CP042425.1"/>
</dbReference>
<reference evidence="3" key="1">
    <citation type="submission" date="2019-08" db="EMBL/GenBank/DDBJ databases">
        <title>Limnoglobus roseus gen. nov., sp. nov., a novel freshwater planctomycete with a giant genome from the family Gemmataceae.</title>
        <authorList>
            <person name="Kulichevskaya I.S."/>
            <person name="Naumoff D.G."/>
            <person name="Miroshnikov K."/>
            <person name="Ivanova A."/>
            <person name="Philippov D.A."/>
            <person name="Hakobyan A."/>
            <person name="Rijpstra I.C."/>
            <person name="Sinninghe Damste J.S."/>
            <person name="Liesack W."/>
            <person name="Dedysh S.N."/>
        </authorList>
    </citation>
    <scope>NUCLEOTIDE SEQUENCE [LARGE SCALE GENOMIC DNA]</scope>
    <source>
        <strain evidence="3">PX52</strain>
    </source>
</reference>
<dbReference type="OrthoDB" id="5986784at2"/>
<sequence>MEMTPKQAKRWATTRAKGRSRFIWFNGVLVWGLTMAVVWPVAMAAVQGWDRLPLLMACAIVGFPIAGYYFGV</sequence>
<evidence type="ECO:0000256" key="1">
    <source>
        <dbReference type="SAM" id="Phobius"/>
    </source>
</evidence>
<keyword evidence="3" id="KW-1185">Reference proteome</keyword>
<accession>A0A5C1AIL5</accession>
<keyword evidence="1" id="KW-1133">Transmembrane helix</keyword>